<protein>
    <submittedName>
        <fullName evidence="1">Crossover junction endonuclease Mus81p</fullName>
    </submittedName>
</protein>
<comment type="caution">
    <text evidence="1">The sequence shown here is derived from an EMBL/GenBank/DDBJ whole genome shotgun (WGS) entry which is preliminary data.</text>
</comment>
<keyword evidence="1" id="KW-0540">Nuclease</keyword>
<keyword evidence="1" id="KW-0378">Hydrolase</keyword>
<proteinExistence type="predicted"/>
<keyword evidence="1" id="KW-0255">Endonuclease</keyword>
<evidence type="ECO:0000313" key="1">
    <source>
        <dbReference type="EMBL" id="CAH6719742.1"/>
    </source>
</evidence>
<evidence type="ECO:0000313" key="2">
    <source>
        <dbReference type="Proteomes" id="UP001152531"/>
    </source>
</evidence>
<dbReference type="Proteomes" id="UP001152531">
    <property type="component" value="Unassembled WGS sequence"/>
</dbReference>
<gene>
    <name evidence="1" type="ORF">CLIB1444_02S15500</name>
</gene>
<dbReference type="EMBL" id="CALSDN010000002">
    <property type="protein sequence ID" value="CAH6719742.1"/>
    <property type="molecule type" value="Genomic_DNA"/>
</dbReference>
<name>A0ACA9Y4B0_9ASCO</name>
<sequence>MELDLKSKFLEFLLELEDKINRRNQNERSQGKMYNNPYKVARMCLETHEDPICDPKSLKKVPKIGDKIVKLLTDKLIDYCNSQLIDVPEPFQPLKRKNGGNDGEQVPTKKRKKAYVPRRRSGGYAIVLALYLKDKERNGLKKSEICKFAEPYSDASFESNPSNGQFYSAWNSIKVLEKNEIVSMSNRLYFLTDEGVELAQKLKLAEDIHSSPVNNRINSSFDNGVYATPEKNNVFSDDIVLIDDPRDLLSSPLAEKQVNRLDNKGIPPVKTNSPVTNSPIKTMSPMHSTPTKAHDKQAKTLNGVKYSIWPIEDVEIILVIDTREVRSKQQIDFFYNRLTNLKVNCEIRQLSVGDMCWIAKNKKSGNEIILNSICERKRIDDLLSSIYDGRFFEQKARLNKLFMKKVYYLIEQNGNDIFDSRAIKVMATAKCQMMTNGKNIVKQFDRIEDTVKFLSDITKIIETTFQETNTKFIAIKARTITNQKHYGEIMESFRNEFDYKRPHYESCHLYTSFDETMSKSQMYTVKEMFLLMLMNIKGVSLEKAITIQKIFPTPNKLLDHFKDPNNGKTSLMELTKNLNRQKKITKSLSEKIYDIWGGAT</sequence>
<organism evidence="1 2">
    <name type="scientific">[Candida] jaroonii</name>
    <dbReference type="NCBI Taxonomy" id="467808"/>
    <lineage>
        <taxon>Eukaryota</taxon>
        <taxon>Fungi</taxon>
        <taxon>Dikarya</taxon>
        <taxon>Ascomycota</taxon>
        <taxon>Saccharomycotina</taxon>
        <taxon>Pichiomycetes</taxon>
        <taxon>Debaryomycetaceae</taxon>
        <taxon>Yamadazyma</taxon>
    </lineage>
</organism>
<accession>A0ACA9Y4B0</accession>
<reference evidence="1" key="1">
    <citation type="submission" date="2022-06" db="EMBL/GenBank/DDBJ databases">
        <authorList>
            <person name="Legras J.-L."/>
            <person name="Devillers H."/>
            <person name="Grondin C."/>
        </authorList>
    </citation>
    <scope>NUCLEOTIDE SEQUENCE</scope>
    <source>
        <strain evidence="1">CLIB 1444</strain>
    </source>
</reference>
<keyword evidence="2" id="KW-1185">Reference proteome</keyword>